<feature type="domain" description="DUF4220" evidence="2">
    <location>
        <begin position="2"/>
        <end position="218"/>
    </location>
</feature>
<sequence>MLVFVSGIIKYGERVWALKSASRKGLDKTSANPSSHEDTIDDVLTCTKESYALWTVLIARGFFVGRTMLLMGQGPASTLWFYFKTKYQGREEKLKMVMMELGMMFDLLYTKANVLQRRIGVLFLCASQALMVVALVLFMIRREEGAHNNKVNVAITYTLFSGAIFVETCCVAAAIASPWTRAHLKESSCLHGLSDSLFEAVHLCKSTANNMAQFNLLDHCISVNSKPRVFSKALSAIGLDKQWYVHHMDKQCYWWIINRVLEHLATLPDEFSGLAAVHFTINAPTEHPVWFNQLSTSFEQVLYGLHLYTDLHLSRHFNNCSTGSVVQPPPPEIMRLKEECETLSNYMMYLMVVHPSMLPVNTVAAGDLVQQLIGWVTNHPGHGATTTKLAILRGYSRTFYILGIDEPGQHRSFYYLHHLLTQIKEMWVRLLMYAAGKCSGEVHARQLGEGREFITFVWLLMLHHGLGDMAAEFKLLRSNDPNVAERGAWIVSPPGNYQEPTCAFNHVTFVVHCKRNVSMLFTHTLQQFFL</sequence>
<reference evidence="3 4" key="1">
    <citation type="journal article" date="2018" name="Nat. Genet.">
        <title>Extensive intraspecific gene order and gene structural variations between Mo17 and other maize genomes.</title>
        <authorList>
            <person name="Sun S."/>
            <person name="Zhou Y."/>
            <person name="Chen J."/>
            <person name="Shi J."/>
            <person name="Zhao H."/>
            <person name="Zhao H."/>
            <person name="Song W."/>
            <person name="Zhang M."/>
            <person name="Cui Y."/>
            <person name="Dong X."/>
            <person name="Liu H."/>
            <person name="Ma X."/>
            <person name="Jiao Y."/>
            <person name="Wang B."/>
            <person name="Wei X."/>
            <person name="Stein J.C."/>
            <person name="Glaubitz J.C."/>
            <person name="Lu F."/>
            <person name="Yu G."/>
            <person name="Liang C."/>
            <person name="Fengler K."/>
            <person name="Li B."/>
            <person name="Rafalski A."/>
            <person name="Schnable P.S."/>
            <person name="Ware D.H."/>
            <person name="Buckler E.S."/>
            <person name="Lai J."/>
        </authorList>
    </citation>
    <scope>NUCLEOTIDE SEQUENCE [LARGE SCALE GENOMIC DNA]</scope>
    <source>
        <strain evidence="4">cv. Missouri 17</strain>
        <tissue evidence="3">Seedling</tissue>
    </source>
</reference>
<dbReference type="InterPro" id="IPR025315">
    <property type="entry name" value="DUF4220"/>
</dbReference>
<proteinExistence type="predicted"/>
<feature type="transmembrane region" description="Helical" evidence="1">
    <location>
        <begin position="152"/>
        <end position="179"/>
    </location>
</feature>
<evidence type="ECO:0000259" key="2">
    <source>
        <dbReference type="Pfam" id="PF13968"/>
    </source>
</evidence>
<dbReference type="Pfam" id="PF13968">
    <property type="entry name" value="DUF4220"/>
    <property type="match status" value="1"/>
</dbReference>
<accession>A0A3L6DMJ6</accession>
<keyword evidence="1" id="KW-0812">Transmembrane</keyword>
<protein>
    <recommendedName>
        <fullName evidence="2">DUF4220 domain-containing protein</fullName>
    </recommendedName>
</protein>
<dbReference type="PANTHER" id="PTHR31325">
    <property type="entry name" value="OS01G0798800 PROTEIN-RELATED"/>
    <property type="match status" value="1"/>
</dbReference>
<feature type="transmembrane region" description="Helical" evidence="1">
    <location>
        <begin position="121"/>
        <end position="140"/>
    </location>
</feature>
<organism evidence="3 4">
    <name type="scientific">Zea mays</name>
    <name type="common">Maize</name>
    <dbReference type="NCBI Taxonomy" id="4577"/>
    <lineage>
        <taxon>Eukaryota</taxon>
        <taxon>Viridiplantae</taxon>
        <taxon>Streptophyta</taxon>
        <taxon>Embryophyta</taxon>
        <taxon>Tracheophyta</taxon>
        <taxon>Spermatophyta</taxon>
        <taxon>Magnoliopsida</taxon>
        <taxon>Liliopsida</taxon>
        <taxon>Poales</taxon>
        <taxon>Poaceae</taxon>
        <taxon>PACMAD clade</taxon>
        <taxon>Panicoideae</taxon>
        <taxon>Andropogonodae</taxon>
        <taxon>Andropogoneae</taxon>
        <taxon>Tripsacinae</taxon>
        <taxon>Zea</taxon>
    </lineage>
</organism>
<evidence type="ECO:0000256" key="1">
    <source>
        <dbReference type="SAM" id="Phobius"/>
    </source>
</evidence>
<dbReference type="AlphaFoldDB" id="A0A3L6DMJ6"/>
<dbReference type="Proteomes" id="UP000251960">
    <property type="component" value="Chromosome 8"/>
</dbReference>
<name>A0A3L6DMJ6_MAIZE</name>
<gene>
    <name evidence="3" type="ORF">Zm00014a_027416</name>
</gene>
<evidence type="ECO:0000313" key="3">
    <source>
        <dbReference type="EMBL" id="PWZ09799.1"/>
    </source>
</evidence>
<keyword evidence="1" id="KW-1133">Transmembrane helix</keyword>
<dbReference type="ExpressionAtlas" id="A0A3L6DMJ6">
    <property type="expression patterns" value="baseline"/>
</dbReference>
<comment type="caution">
    <text evidence="3">The sequence shown here is derived from an EMBL/GenBank/DDBJ whole genome shotgun (WGS) entry which is preliminary data.</text>
</comment>
<dbReference type="EMBL" id="NCVQ01000009">
    <property type="protein sequence ID" value="PWZ09799.1"/>
    <property type="molecule type" value="Genomic_DNA"/>
</dbReference>
<dbReference type="InterPro" id="IPR007658">
    <property type="entry name" value="DUF594"/>
</dbReference>
<dbReference type="Pfam" id="PF04578">
    <property type="entry name" value="DUF594"/>
    <property type="match status" value="1"/>
</dbReference>
<keyword evidence="1" id="KW-0472">Membrane</keyword>
<evidence type="ECO:0000313" key="4">
    <source>
        <dbReference type="Proteomes" id="UP000251960"/>
    </source>
</evidence>